<dbReference type="NCBIfam" id="TIGR04056">
    <property type="entry name" value="OMP_RagA_SusC"/>
    <property type="match status" value="1"/>
</dbReference>
<dbReference type="GO" id="GO:0009279">
    <property type="term" value="C:cell outer membrane"/>
    <property type="evidence" value="ECO:0007669"/>
    <property type="project" value="UniProtKB-SubCell"/>
</dbReference>
<dbReference type="Gene3D" id="2.40.170.20">
    <property type="entry name" value="TonB-dependent receptor, beta-barrel domain"/>
    <property type="match status" value="1"/>
</dbReference>
<dbReference type="InterPro" id="IPR012910">
    <property type="entry name" value="Plug_dom"/>
</dbReference>
<dbReference type="InterPro" id="IPR008969">
    <property type="entry name" value="CarboxyPept-like_regulatory"/>
</dbReference>
<sequence>MKKITFFFTILLFMGSLAVNAQTREITGTVTSAEDGEPIPGVSIVVQGTTLGTVTDINGSYSLQVPEDAQNLVFSFVGMARQEIAISGRSTINVSMQPQAIGVDEVVVTALGTSREKKSLGYASQGVSSEEIVATNDINPISSLSGKVAGLQIQGQNFSGSQNILIRGASSFSQNNQPLFVVDGVPVSNENFNTTSTQTGGGGYDYGSMINDLNSYDVASIDVLKGSAASALYGSRGQNGVIMITTKSGNAGQKSFSVEINSGVNFEQVSILPKQQNMYGGGFGDFNTATIDGQEYNVVYYAMDESWGPKYEGQEVLHWWGAADYEKGITSSPVTAPWVAPENGVESFYETGVTYQNSLNVVATSELSALRVGYTNANMTGIHPNSQQDKHNFNINGESSLFGGVIEVNANLNVVYTETLGRPQFGYGDNSQSQKFFQWGQRQLDFEKLKDYVNPDGTQRTWNRVSWSDGTPVYSDNPYWTAYKNYQDDDRTRVYGKAGIRANITDYLSATGNFYYDTYTFNVRERVAKGSQAMSYYGQFNRQASEANLEGKLEFNKNIDDFSILAMLGANSRKNDYALFYGETNGGLVIDGLYNLNNSANSPLLGDTKREMQVNSWFGSASVGYQDMIYVDGTYRKDYDSTLPTGANSYSYSSVSASFIASELIDVNGVDNLKIRANYGETGNGTGAYQVFNVYSIGDPFNGSPQFTNDDRLRNQNLKPEKTSEIEFGLEGAFLNSRVGFDVSYYNRNTENQIVPIEVSASSGYSSRVINAGKINNKGIELLLYGSPVRTTDFSWDITLNYAKNQNEVMDLPEDLDKIQLASAPFGGALLNAVEGATFQELFAYNFIFDDNGNKVVGDDGMYLTGELESVGSVLPDYTAGIRNAFRYKNFDVSGLIDISKGGVYYSLTHMWAMYSGMAAGTATPTSDGNTIREDGIVLDGVTGDVSYDDEGNAVVTNTSPNETSLSALDWGAYHYHGNGTPSATSVYDASYIKLREVTLGYTLTQPVDFLQSVRLSLYGRNLAVWGLDNKGIDPETIVGGSGNIQGLEGGIIPATSSFGFNLRINF</sequence>
<evidence type="ECO:0000256" key="5">
    <source>
        <dbReference type="ARBA" id="ARBA00023136"/>
    </source>
</evidence>
<dbReference type="STRING" id="1168035.SAMN05444280_11484"/>
<dbReference type="InterPro" id="IPR039426">
    <property type="entry name" value="TonB-dep_rcpt-like"/>
</dbReference>
<evidence type="ECO:0000256" key="2">
    <source>
        <dbReference type="ARBA" id="ARBA00022448"/>
    </source>
</evidence>
<dbReference type="Proteomes" id="UP000184050">
    <property type="component" value="Unassembled WGS sequence"/>
</dbReference>
<keyword evidence="5 7" id="KW-0472">Membrane</keyword>
<dbReference type="SUPFAM" id="SSF49464">
    <property type="entry name" value="Carboxypeptidase regulatory domain-like"/>
    <property type="match status" value="1"/>
</dbReference>
<dbReference type="EMBL" id="FQZE01000014">
    <property type="protein sequence ID" value="SHJ25603.1"/>
    <property type="molecule type" value="Genomic_DNA"/>
</dbReference>
<accession>A0A1M6HTU5</accession>
<dbReference type="RefSeq" id="WP_073169140.1">
    <property type="nucleotide sequence ID" value="NZ_FQZE01000014.1"/>
</dbReference>
<evidence type="ECO:0000313" key="10">
    <source>
        <dbReference type="EMBL" id="SHJ25603.1"/>
    </source>
</evidence>
<dbReference type="OrthoDB" id="9768177at2"/>
<dbReference type="InterPro" id="IPR037066">
    <property type="entry name" value="Plug_dom_sf"/>
</dbReference>
<keyword evidence="6 7" id="KW-0998">Cell outer membrane</keyword>
<feature type="signal peptide" evidence="8">
    <location>
        <begin position="1"/>
        <end position="21"/>
    </location>
</feature>
<evidence type="ECO:0000256" key="6">
    <source>
        <dbReference type="ARBA" id="ARBA00023237"/>
    </source>
</evidence>
<dbReference type="Pfam" id="PF13715">
    <property type="entry name" value="CarbopepD_reg_2"/>
    <property type="match status" value="1"/>
</dbReference>
<keyword evidence="4 7" id="KW-0812">Transmembrane</keyword>
<feature type="chain" id="PRO_5009918195" evidence="8">
    <location>
        <begin position="22"/>
        <end position="1067"/>
    </location>
</feature>
<reference evidence="10 11" key="1">
    <citation type="submission" date="2016-11" db="EMBL/GenBank/DDBJ databases">
        <authorList>
            <person name="Jaros S."/>
            <person name="Januszkiewicz K."/>
            <person name="Wedrychowicz H."/>
        </authorList>
    </citation>
    <scope>NUCLEOTIDE SEQUENCE [LARGE SCALE GENOMIC DNA]</scope>
    <source>
        <strain evidence="10 11">DSM 27063</strain>
    </source>
</reference>
<keyword evidence="2 7" id="KW-0813">Transport</keyword>
<proteinExistence type="inferred from homology"/>
<keyword evidence="11" id="KW-1185">Reference proteome</keyword>
<dbReference type="NCBIfam" id="TIGR04057">
    <property type="entry name" value="SusC_RagA_signa"/>
    <property type="match status" value="1"/>
</dbReference>
<dbReference type="Pfam" id="PF07715">
    <property type="entry name" value="Plug"/>
    <property type="match status" value="1"/>
</dbReference>
<evidence type="ECO:0000256" key="4">
    <source>
        <dbReference type="ARBA" id="ARBA00022692"/>
    </source>
</evidence>
<comment type="similarity">
    <text evidence="7">Belongs to the TonB-dependent receptor family.</text>
</comment>
<dbReference type="PROSITE" id="PS52016">
    <property type="entry name" value="TONB_DEPENDENT_REC_3"/>
    <property type="match status" value="1"/>
</dbReference>
<name>A0A1M6HTU5_9BACT</name>
<comment type="subcellular location">
    <subcellularLocation>
        <location evidence="1 7">Cell outer membrane</location>
        <topology evidence="1 7">Multi-pass membrane protein</topology>
    </subcellularLocation>
</comment>
<dbReference type="Gene3D" id="2.60.40.1120">
    <property type="entry name" value="Carboxypeptidase-like, regulatory domain"/>
    <property type="match status" value="1"/>
</dbReference>
<keyword evidence="3 7" id="KW-1134">Transmembrane beta strand</keyword>
<organism evidence="10 11">
    <name type="scientific">Tangfeifania diversioriginum</name>
    <dbReference type="NCBI Taxonomy" id="1168035"/>
    <lineage>
        <taxon>Bacteria</taxon>
        <taxon>Pseudomonadati</taxon>
        <taxon>Bacteroidota</taxon>
        <taxon>Bacteroidia</taxon>
        <taxon>Marinilabiliales</taxon>
        <taxon>Prolixibacteraceae</taxon>
        <taxon>Tangfeifania</taxon>
    </lineage>
</organism>
<dbReference type="InterPro" id="IPR036942">
    <property type="entry name" value="Beta-barrel_TonB_sf"/>
</dbReference>
<evidence type="ECO:0000256" key="7">
    <source>
        <dbReference type="PROSITE-ProRule" id="PRU01360"/>
    </source>
</evidence>
<keyword evidence="8" id="KW-0732">Signal</keyword>
<evidence type="ECO:0000256" key="3">
    <source>
        <dbReference type="ARBA" id="ARBA00022452"/>
    </source>
</evidence>
<dbReference type="InterPro" id="IPR023997">
    <property type="entry name" value="TonB-dep_OMP_SusC/RagA_CS"/>
</dbReference>
<evidence type="ECO:0000256" key="1">
    <source>
        <dbReference type="ARBA" id="ARBA00004571"/>
    </source>
</evidence>
<dbReference type="FunFam" id="2.60.40.1120:FF:000003">
    <property type="entry name" value="Outer membrane protein Omp121"/>
    <property type="match status" value="1"/>
</dbReference>
<feature type="domain" description="TonB-dependent receptor plug" evidence="9">
    <location>
        <begin position="118"/>
        <end position="241"/>
    </location>
</feature>
<evidence type="ECO:0000259" key="9">
    <source>
        <dbReference type="Pfam" id="PF07715"/>
    </source>
</evidence>
<dbReference type="AlphaFoldDB" id="A0A1M6HTU5"/>
<evidence type="ECO:0000313" key="11">
    <source>
        <dbReference type="Proteomes" id="UP000184050"/>
    </source>
</evidence>
<gene>
    <name evidence="10" type="ORF">SAMN05444280_11484</name>
</gene>
<evidence type="ECO:0000256" key="8">
    <source>
        <dbReference type="SAM" id="SignalP"/>
    </source>
</evidence>
<dbReference type="Gene3D" id="2.170.130.10">
    <property type="entry name" value="TonB-dependent receptor, plug domain"/>
    <property type="match status" value="1"/>
</dbReference>
<dbReference type="SUPFAM" id="SSF56935">
    <property type="entry name" value="Porins"/>
    <property type="match status" value="1"/>
</dbReference>
<dbReference type="InterPro" id="IPR023996">
    <property type="entry name" value="TonB-dep_OMP_SusC/RagA"/>
</dbReference>
<protein>
    <submittedName>
        <fullName evidence="10">TonB-linked outer membrane protein, SusC/RagA family</fullName>
    </submittedName>
</protein>